<accession>A0A0R3XAL4</accession>
<dbReference type="OrthoDB" id="10601506at2759"/>
<feature type="compositionally biased region" description="Polar residues" evidence="1">
    <location>
        <begin position="102"/>
        <end position="112"/>
    </location>
</feature>
<sequence length="196" mass="21066">MSTLCFSGLENNLRAGSYVKQPPICGTYSAHQENLRRRNEMNQQTEHMKSSRRMSETGYGEICQEIVSLLPIGRGIQDLESGSSAATLPRAGSHTAVDGDRASTTSKYSIGSTTPRPPAITAAVAPPTTSTGGATMQSRDLVHLRSQRTSSNQPITSTSRPQSTEEGVMNDRSSFRRSYSASGGNRGQYFSGTQSP</sequence>
<evidence type="ECO:0000313" key="4">
    <source>
        <dbReference type="WBParaSite" id="TTAC_0001059101-mRNA-1"/>
    </source>
</evidence>
<dbReference type="EMBL" id="UYWX01021881">
    <property type="protein sequence ID" value="VDM35554.1"/>
    <property type="molecule type" value="Genomic_DNA"/>
</dbReference>
<evidence type="ECO:0000313" key="2">
    <source>
        <dbReference type="EMBL" id="VDM35554.1"/>
    </source>
</evidence>
<dbReference type="AlphaFoldDB" id="A0A0R3XAL4"/>
<protein>
    <submittedName>
        <fullName evidence="4">BHLH domain-containing protein</fullName>
    </submittedName>
</protein>
<keyword evidence="3" id="KW-1185">Reference proteome</keyword>
<reference evidence="2 3" key="2">
    <citation type="submission" date="2018-11" db="EMBL/GenBank/DDBJ databases">
        <authorList>
            <consortium name="Pathogen Informatics"/>
        </authorList>
    </citation>
    <scope>NUCLEOTIDE SEQUENCE [LARGE SCALE GENOMIC DNA]</scope>
</reference>
<name>A0A0R3XAL4_HYDTA</name>
<feature type="compositionally biased region" description="Low complexity" evidence="1">
    <location>
        <begin position="119"/>
        <end position="135"/>
    </location>
</feature>
<dbReference type="Proteomes" id="UP000274429">
    <property type="component" value="Unassembled WGS sequence"/>
</dbReference>
<proteinExistence type="predicted"/>
<feature type="compositionally biased region" description="Polar residues" evidence="1">
    <location>
        <begin position="147"/>
        <end position="165"/>
    </location>
</feature>
<dbReference type="STRING" id="6205.A0A0R3XAL4"/>
<evidence type="ECO:0000313" key="3">
    <source>
        <dbReference type="Proteomes" id="UP000274429"/>
    </source>
</evidence>
<feature type="compositionally biased region" description="Polar residues" evidence="1">
    <location>
        <begin position="176"/>
        <end position="196"/>
    </location>
</feature>
<feature type="region of interest" description="Disordered" evidence="1">
    <location>
        <begin position="83"/>
        <end position="196"/>
    </location>
</feature>
<evidence type="ECO:0000256" key="1">
    <source>
        <dbReference type="SAM" id="MobiDB-lite"/>
    </source>
</evidence>
<dbReference type="WBParaSite" id="TTAC_0001059101-mRNA-1">
    <property type="protein sequence ID" value="TTAC_0001059101-mRNA-1"/>
    <property type="gene ID" value="TTAC_0001059101"/>
</dbReference>
<gene>
    <name evidence="2" type="ORF">TTAC_LOCUS10574</name>
</gene>
<organism evidence="4">
    <name type="scientific">Hydatigena taeniaeformis</name>
    <name type="common">Feline tapeworm</name>
    <name type="synonym">Taenia taeniaeformis</name>
    <dbReference type="NCBI Taxonomy" id="6205"/>
    <lineage>
        <taxon>Eukaryota</taxon>
        <taxon>Metazoa</taxon>
        <taxon>Spiralia</taxon>
        <taxon>Lophotrochozoa</taxon>
        <taxon>Platyhelminthes</taxon>
        <taxon>Cestoda</taxon>
        <taxon>Eucestoda</taxon>
        <taxon>Cyclophyllidea</taxon>
        <taxon>Taeniidae</taxon>
        <taxon>Hydatigera</taxon>
    </lineage>
</organism>
<reference evidence="4" key="1">
    <citation type="submission" date="2017-02" db="UniProtKB">
        <authorList>
            <consortium name="WormBaseParasite"/>
        </authorList>
    </citation>
    <scope>IDENTIFICATION</scope>
</reference>